<gene>
    <name evidence="4" type="primary">pqqD</name>
    <name evidence="4" type="ORF">PH7735_03532</name>
</gene>
<proteinExistence type="predicted"/>
<dbReference type="InterPro" id="IPR022479">
    <property type="entry name" value="PqqD_bac"/>
</dbReference>
<evidence type="ECO:0000256" key="3">
    <source>
        <dbReference type="ARBA" id="ARBA00022905"/>
    </source>
</evidence>
<dbReference type="RefSeq" id="WP_058312701.1">
    <property type="nucleotide sequence ID" value="NZ_CYTW01000005.1"/>
</dbReference>
<evidence type="ECO:0000256" key="1">
    <source>
        <dbReference type="ARBA" id="ARBA00004886"/>
    </source>
</evidence>
<name>A0A0P1IG00_9RHOB</name>
<dbReference type="GO" id="GO:0048038">
    <property type="term" value="F:quinone binding"/>
    <property type="evidence" value="ECO:0007669"/>
    <property type="project" value="InterPro"/>
</dbReference>
<evidence type="ECO:0000256" key="2">
    <source>
        <dbReference type="ARBA" id="ARBA00011741"/>
    </source>
</evidence>
<dbReference type="STRING" id="1715693.PH7735_03532"/>
<comment type="pathway">
    <text evidence="1">Cofactor biosynthesis; pyrroloquinoline quinone biosynthesis.</text>
</comment>
<comment type="subunit">
    <text evidence="2">Monomer. Interacts with PqqE.</text>
</comment>
<dbReference type="AlphaFoldDB" id="A0A0P1IG00"/>
<dbReference type="InterPro" id="IPR008792">
    <property type="entry name" value="PQQD"/>
</dbReference>
<dbReference type="UniPathway" id="UPA00539"/>
<dbReference type="EMBL" id="CYTW01000005">
    <property type="protein sequence ID" value="CUK11090.1"/>
    <property type="molecule type" value="Genomic_DNA"/>
</dbReference>
<dbReference type="Proteomes" id="UP000051870">
    <property type="component" value="Unassembled WGS sequence"/>
</dbReference>
<keyword evidence="3" id="KW-0884">PQQ biosynthesis</keyword>
<protein>
    <submittedName>
        <fullName evidence="4">Pyrroloquinoline quinone biosynthesis protein D</fullName>
    </submittedName>
</protein>
<dbReference type="GO" id="GO:0018189">
    <property type="term" value="P:pyrroloquinoline quinone biosynthetic process"/>
    <property type="evidence" value="ECO:0007669"/>
    <property type="project" value="UniProtKB-UniPathway"/>
</dbReference>
<evidence type="ECO:0000313" key="4">
    <source>
        <dbReference type="EMBL" id="CUK11090.1"/>
    </source>
</evidence>
<dbReference type="InterPro" id="IPR041881">
    <property type="entry name" value="PqqD_sf"/>
</dbReference>
<evidence type="ECO:0000313" key="5">
    <source>
        <dbReference type="Proteomes" id="UP000051870"/>
    </source>
</evidence>
<dbReference type="NCBIfam" id="TIGR03859">
    <property type="entry name" value="PQQ_PqqD"/>
    <property type="match status" value="1"/>
</dbReference>
<dbReference type="Pfam" id="PF05402">
    <property type="entry name" value="PqqD"/>
    <property type="match status" value="1"/>
</dbReference>
<accession>A0A0P1IG00</accession>
<reference evidence="5" key="1">
    <citation type="submission" date="2015-09" db="EMBL/GenBank/DDBJ databases">
        <authorList>
            <person name="Rodrigo-Torres Lidia"/>
            <person name="Arahal R.David."/>
        </authorList>
    </citation>
    <scope>NUCLEOTIDE SEQUENCE [LARGE SCALE GENOMIC DNA]</scope>
    <source>
        <strain evidence="5">CECT 7735</strain>
    </source>
</reference>
<dbReference type="GeneID" id="83882509"/>
<keyword evidence="5" id="KW-1185">Reference proteome</keyword>
<organism evidence="4 5">
    <name type="scientific">Shimia thalassica</name>
    <dbReference type="NCBI Taxonomy" id="1715693"/>
    <lineage>
        <taxon>Bacteria</taxon>
        <taxon>Pseudomonadati</taxon>
        <taxon>Pseudomonadota</taxon>
        <taxon>Alphaproteobacteria</taxon>
        <taxon>Rhodobacterales</taxon>
        <taxon>Roseobacteraceae</taxon>
    </lineage>
</organism>
<dbReference type="Gene3D" id="1.10.10.1150">
    <property type="entry name" value="Coenzyme PQQ synthesis protein D (PqqD)"/>
    <property type="match status" value="1"/>
</dbReference>
<sequence length="98" mass="10547">MSLALQQEDRPFLPRGVRVVEDRVRGGKVLLGPEKAVALDPIGEAILSRIDGATSFGALVQDLASTYAAPETQISQDVQRFLAGLRARMFIAVKGPKT</sequence>